<dbReference type="EMBL" id="PDEV01000005">
    <property type="protein sequence ID" value="PEN15589.1"/>
    <property type="molecule type" value="Genomic_DNA"/>
</dbReference>
<reference evidence="1" key="1">
    <citation type="submission" date="2017-10" db="EMBL/GenBank/DDBJ databases">
        <title>Kefir isolates.</title>
        <authorList>
            <person name="Kim Y."/>
            <person name="Blasche S."/>
        </authorList>
    </citation>
    <scope>NUCLEOTIDE SEQUENCE [LARGE SCALE GENOMIC DNA]</scope>
    <source>
        <strain evidence="1">OG2-2</strain>
    </source>
</reference>
<protein>
    <submittedName>
        <fullName evidence="1">HAD family phosphatase</fullName>
    </submittedName>
</protein>
<evidence type="ECO:0000313" key="1">
    <source>
        <dbReference type="EMBL" id="PEN15589.1"/>
    </source>
</evidence>
<keyword evidence="2" id="KW-1185">Reference proteome</keyword>
<dbReference type="SUPFAM" id="SSF56784">
    <property type="entry name" value="HAD-like"/>
    <property type="match status" value="1"/>
</dbReference>
<proteinExistence type="predicted"/>
<dbReference type="GO" id="GO:0005829">
    <property type="term" value="C:cytosol"/>
    <property type="evidence" value="ECO:0007669"/>
    <property type="project" value="TreeGrafter"/>
</dbReference>
<dbReference type="RefSeq" id="WP_048778063.1">
    <property type="nucleotide sequence ID" value="NZ_CAURLQ010000001.1"/>
</dbReference>
<organism evidence="1 2">
    <name type="scientific">Rothia dentocariosa</name>
    <dbReference type="NCBI Taxonomy" id="2047"/>
    <lineage>
        <taxon>Bacteria</taxon>
        <taxon>Bacillati</taxon>
        <taxon>Actinomycetota</taxon>
        <taxon>Actinomycetes</taxon>
        <taxon>Micrococcales</taxon>
        <taxon>Micrococcaceae</taxon>
        <taxon>Rothia</taxon>
    </lineage>
</organism>
<dbReference type="Proteomes" id="UP000219947">
    <property type="component" value="Unassembled WGS sequence"/>
</dbReference>
<gene>
    <name evidence="1" type="ORF">CRM92_09925</name>
</gene>
<accession>A0A2A8D3R6</accession>
<dbReference type="InterPro" id="IPR036412">
    <property type="entry name" value="HAD-like_sf"/>
</dbReference>
<dbReference type="Pfam" id="PF08282">
    <property type="entry name" value="Hydrolase_3"/>
    <property type="match status" value="1"/>
</dbReference>
<sequence length="281" mass="30177">MIKLIASDLDGTLIGPDFRFRPRTLHALEAARAAGIDIVFVTGRPSRWLTPLREQTDFDSYAICSNGAVVYHLGANEVEAVNGAEPAVIERAHTRLEPIFPEVTYTLETVDTVYIQGPHDGGDVLEGARVVESSIAEAFVALGDTPIIKYLVRVPGMDPDILQVRVAQTVGELVSVTRGVVGEPLIEMGSKTVNKGRTLAQFAARHGIEAHEVMAFGDMPNDAEMLCWAGRGYAMASGEPALIKKVGRTCPPFGEDGVAQVIENLLEGHSGSAEEAVWDSV</sequence>
<dbReference type="Gene3D" id="3.30.1240.10">
    <property type="match status" value="1"/>
</dbReference>
<dbReference type="GO" id="GO:0016791">
    <property type="term" value="F:phosphatase activity"/>
    <property type="evidence" value="ECO:0007669"/>
    <property type="project" value="TreeGrafter"/>
</dbReference>
<dbReference type="NCBIfam" id="TIGR01484">
    <property type="entry name" value="HAD-SF-IIB"/>
    <property type="match status" value="1"/>
</dbReference>
<evidence type="ECO:0000313" key="2">
    <source>
        <dbReference type="Proteomes" id="UP000219947"/>
    </source>
</evidence>
<dbReference type="GO" id="GO:0000287">
    <property type="term" value="F:magnesium ion binding"/>
    <property type="evidence" value="ECO:0007669"/>
    <property type="project" value="TreeGrafter"/>
</dbReference>
<dbReference type="PANTHER" id="PTHR10000:SF8">
    <property type="entry name" value="HAD SUPERFAMILY HYDROLASE-LIKE, TYPE 3"/>
    <property type="match status" value="1"/>
</dbReference>
<comment type="caution">
    <text evidence="1">The sequence shown here is derived from an EMBL/GenBank/DDBJ whole genome shotgun (WGS) entry which is preliminary data.</text>
</comment>
<dbReference type="AlphaFoldDB" id="A0A2A8D3R6"/>
<dbReference type="InterPro" id="IPR006379">
    <property type="entry name" value="HAD-SF_hydro_IIB"/>
</dbReference>
<dbReference type="Gene3D" id="3.40.50.1000">
    <property type="entry name" value="HAD superfamily/HAD-like"/>
    <property type="match status" value="1"/>
</dbReference>
<name>A0A2A8D3R6_9MICC</name>
<dbReference type="InterPro" id="IPR023214">
    <property type="entry name" value="HAD_sf"/>
</dbReference>
<dbReference type="PANTHER" id="PTHR10000">
    <property type="entry name" value="PHOSPHOSERINE PHOSPHATASE"/>
    <property type="match status" value="1"/>
</dbReference>